<comment type="catalytic activity">
    <reaction evidence="11 12">
        <text>nicotinate beta-D-ribonucleotide + CO2 + diphosphate = quinolinate + 5-phospho-alpha-D-ribose 1-diphosphate + 2 H(+)</text>
        <dbReference type="Rhea" id="RHEA:12733"/>
        <dbReference type="ChEBI" id="CHEBI:15378"/>
        <dbReference type="ChEBI" id="CHEBI:16526"/>
        <dbReference type="ChEBI" id="CHEBI:29959"/>
        <dbReference type="ChEBI" id="CHEBI:33019"/>
        <dbReference type="ChEBI" id="CHEBI:57502"/>
        <dbReference type="ChEBI" id="CHEBI:58017"/>
        <dbReference type="EC" id="2.4.2.19"/>
    </reaction>
</comment>
<feature type="domain" description="Quinolinate phosphoribosyl transferase N-terminal" evidence="14">
    <location>
        <begin position="52"/>
        <end position="127"/>
    </location>
</feature>
<dbReference type="Gene3D" id="3.20.20.70">
    <property type="entry name" value="Aldolase class I"/>
    <property type="match status" value="1"/>
</dbReference>
<dbReference type="InterPro" id="IPR004393">
    <property type="entry name" value="NadC"/>
</dbReference>
<dbReference type="InterPro" id="IPR013785">
    <property type="entry name" value="Aldolase_TIM"/>
</dbReference>
<dbReference type="FunFam" id="3.20.20.70:FF:000090">
    <property type="entry name" value="Nicotinate-nucleotide pyrophosphorylase [carboxylating]"/>
    <property type="match status" value="1"/>
</dbReference>
<keyword evidence="9 12" id="KW-0808">Transferase</keyword>
<dbReference type="InterPro" id="IPR022412">
    <property type="entry name" value="Quinolinate_PRibosylTrfase_N"/>
</dbReference>
<dbReference type="InterPro" id="IPR036068">
    <property type="entry name" value="Nicotinate_pribotase-like_C"/>
</dbReference>
<comment type="caution">
    <text evidence="15">The sequence shown here is derived from an EMBL/GenBank/DDBJ whole genome shotgun (WGS) entry which is preliminary data.</text>
</comment>
<evidence type="ECO:0000259" key="14">
    <source>
        <dbReference type="Pfam" id="PF02749"/>
    </source>
</evidence>
<evidence type="ECO:0000256" key="9">
    <source>
        <dbReference type="ARBA" id="ARBA00022679"/>
    </source>
</evidence>
<dbReference type="Proteomes" id="UP001152795">
    <property type="component" value="Unassembled WGS sequence"/>
</dbReference>
<dbReference type="SUPFAM" id="SSF51690">
    <property type="entry name" value="Nicotinate/Quinolinate PRTase C-terminal domain-like"/>
    <property type="match status" value="1"/>
</dbReference>
<dbReference type="PANTHER" id="PTHR32179">
    <property type="entry name" value="NICOTINATE-NUCLEOTIDE PYROPHOSPHORYLASE [CARBOXYLATING]"/>
    <property type="match status" value="1"/>
</dbReference>
<evidence type="ECO:0000313" key="15">
    <source>
        <dbReference type="EMBL" id="CAB3979124.1"/>
    </source>
</evidence>
<gene>
    <name evidence="15" type="ORF">PACLA_8A056327</name>
</gene>
<evidence type="ECO:0000256" key="8">
    <source>
        <dbReference type="ARBA" id="ARBA00022676"/>
    </source>
</evidence>
<dbReference type="CDD" id="cd01572">
    <property type="entry name" value="QPRTase"/>
    <property type="match status" value="1"/>
</dbReference>
<dbReference type="InterPro" id="IPR002638">
    <property type="entry name" value="Quinolinate_PRibosylTrfase_C"/>
</dbReference>
<dbReference type="Pfam" id="PF01729">
    <property type="entry name" value="QRPTase_C"/>
    <property type="match status" value="1"/>
</dbReference>
<dbReference type="OrthoDB" id="10067394at2759"/>
<dbReference type="SUPFAM" id="SSF54675">
    <property type="entry name" value="Nicotinate/Quinolinate PRTase N-terminal domain-like"/>
    <property type="match status" value="1"/>
</dbReference>
<proteinExistence type="inferred from homology"/>
<evidence type="ECO:0000256" key="4">
    <source>
        <dbReference type="ARBA" id="ARBA00011218"/>
    </source>
</evidence>
<dbReference type="AlphaFoldDB" id="A0A6S7FHS5"/>
<organism evidence="15 16">
    <name type="scientific">Paramuricea clavata</name>
    <name type="common">Red gorgonian</name>
    <name type="synonym">Violescent sea-whip</name>
    <dbReference type="NCBI Taxonomy" id="317549"/>
    <lineage>
        <taxon>Eukaryota</taxon>
        <taxon>Metazoa</taxon>
        <taxon>Cnidaria</taxon>
        <taxon>Anthozoa</taxon>
        <taxon>Octocorallia</taxon>
        <taxon>Malacalcyonacea</taxon>
        <taxon>Plexauridae</taxon>
        <taxon>Paramuricea</taxon>
    </lineage>
</organism>
<keyword evidence="7 12" id="KW-0662">Pyridine nucleotide biosynthesis</keyword>
<evidence type="ECO:0000256" key="5">
    <source>
        <dbReference type="ARBA" id="ARBA00011944"/>
    </source>
</evidence>
<dbReference type="GO" id="GO:0004514">
    <property type="term" value="F:nicotinate-nucleotide diphosphorylase (carboxylating) activity"/>
    <property type="evidence" value="ECO:0007669"/>
    <property type="project" value="UniProtKB-EC"/>
</dbReference>
<comment type="subunit">
    <text evidence="4 12">Hexamer formed by 3 homodimers.</text>
</comment>
<sequence>MNQEAAEAEGMPNSRRGKSDLSLILPTSTLNDLVHTWLSEDLPSFDYGGTVVGDREEKAVLLCKSPGVLAGCPFFEAVFKHLNCKVKWLVSEGTQLVPVCTVAEVTGKVNRLLMGERVALNCITRASGVATKAKRLAELKQMASWAGEVAGTRKTTPGFRLVEKYALLVGGISTHRYDQSSLIMLKDNHIWSVGSVSSAVKAARKTGGFSIKIEVECRNIAEAREAARSGADIIMLDNFTSEALHSTARVLKEEFPHLTLEASGGINEGNITNYFGPHIDVVSLGSLTQGYECVDFSLKIQKEGRDPKNPAVKEDLLELNI</sequence>
<evidence type="ECO:0000256" key="12">
    <source>
        <dbReference type="PIRNR" id="PIRNR006250"/>
    </source>
</evidence>
<comment type="similarity">
    <text evidence="3 12">Belongs to the NadC/ModD family.</text>
</comment>
<evidence type="ECO:0000313" key="16">
    <source>
        <dbReference type="Proteomes" id="UP001152795"/>
    </source>
</evidence>
<protein>
    <recommendedName>
        <fullName evidence="6 12">Nicotinate-nucleotide pyrophosphorylase [carboxylating]</fullName>
        <ecNumber evidence="5 12">2.4.2.19</ecNumber>
    </recommendedName>
    <alternativeName>
        <fullName evidence="10 12">Quinolinate phosphoribosyltransferase [decarboxylating]</fullName>
    </alternativeName>
</protein>
<keyword evidence="8 12" id="KW-0328">Glycosyltransferase</keyword>
<dbReference type="Pfam" id="PF02749">
    <property type="entry name" value="QRPTase_N"/>
    <property type="match status" value="1"/>
</dbReference>
<dbReference type="PIRSF" id="PIRSF006250">
    <property type="entry name" value="NadC_ModD"/>
    <property type="match status" value="1"/>
</dbReference>
<dbReference type="InterPro" id="IPR027277">
    <property type="entry name" value="NadC/ModD"/>
</dbReference>
<evidence type="ECO:0000259" key="13">
    <source>
        <dbReference type="Pfam" id="PF01729"/>
    </source>
</evidence>
<dbReference type="EC" id="2.4.2.19" evidence="5 12"/>
<dbReference type="Gene3D" id="3.90.1170.20">
    <property type="entry name" value="Quinolinate phosphoribosyl transferase, N-terminal domain"/>
    <property type="match status" value="1"/>
</dbReference>
<dbReference type="EMBL" id="CACRXK020000170">
    <property type="protein sequence ID" value="CAB3979124.1"/>
    <property type="molecule type" value="Genomic_DNA"/>
</dbReference>
<reference evidence="15" key="1">
    <citation type="submission" date="2020-04" db="EMBL/GenBank/DDBJ databases">
        <authorList>
            <person name="Alioto T."/>
            <person name="Alioto T."/>
            <person name="Gomez Garrido J."/>
        </authorList>
    </citation>
    <scope>NUCLEOTIDE SEQUENCE</scope>
    <source>
        <strain evidence="15">A484AB</strain>
    </source>
</reference>
<evidence type="ECO:0000256" key="10">
    <source>
        <dbReference type="ARBA" id="ARBA00033102"/>
    </source>
</evidence>
<keyword evidence="16" id="KW-1185">Reference proteome</keyword>
<evidence type="ECO:0000256" key="2">
    <source>
        <dbReference type="ARBA" id="ARBA00004893"/>
    </source>
</evidence>
<accession>A0A6S7FHS5</accession>
<name>A0A6S7FHS5_PARCT</name>
<evidence type="ECO:0000256" key="11">
    <source>
        <dbReference type="ARBA" id="ARBA00047445"/>
    </source>
</evidence>
<dbReference type="InterPro" id="IPR037128">
    <property type="entry name" value="Quinolinate_PRibosylTase_N_sf"/>
</dbReference>
<evidence type="ECO:0000256" key="7">
    <source>
        <dbReference type="ARBA" id="ARBA00022642"/>
    </source>
</evidence>
<dbReference type="NCBIfam" id="TIGR00078">
    <property type="entry name" value="nadC"/>
    <property type="match status" value="1"/>
</dbReference>
<comment type="function">
    <text evidence="1 12">Involved in the catabolism of quinolinic acid (QA).</text>
</comment>
<dbReference type="GO" id="GO:0005737">
    <property type="term" value="C:cytoplasm"/>
    <property type="evidence" value="ECO:0007669"/>
    <property type="project" value="TreeGrafter"/>
</dbReference>
<dbReference type="GO" id="GO:0034213">
    <property type="term" value="P:quinolinate catabolic process"/>
    <property type="evidence" value="ECO:0007669"/>
    <property type="project" value="TreeGrafter"/>
</dbReference>
<dbReference type="PANTHER" id="PTHR32179:SF3">
    <property type="entry name" value="NICOTINATE-NUCLEOTIDE PYROPHOSPHORYLASE [CARBOXYLATING]"/>
    <property type="match status" value="1"/>
</dbReference>
<feature type="domain" description="Quinolinate phosphoribosyl transferase C-terminal" evidence="13">
    <location>
        <begin position="129"/>
        <end position="299"/>
    </location>
</feature>
<evidence type="ECO:0000256" key="6">
    <source>
        <dbReference type="ARBA" id="ARBA00020990"/>
    </source>
</evidence>
<evidence type="ECO:0000256" key="3">
    <source>
        <dbReference type="ARBA" id="ARBA00009400"/>
    </source>
</evidence>
<comment type="pathway">
    <text evidence="2 12">Cofactor biosynthesis; NAD(+) biosynthesis; nicotinate D-ribonucleotide from quinolinate: step 1/1.</text>
</comment>
<dbReference type="UniPathway" id="UPA00253">
    <property type="reaction ID" value="UER00331"/>
</dbReference>
<dbReference type="GO" id="GO:0009435">
    <property type="term" value="P:NAD+ biosynthetic process"/>
    <property type="evidence" value="ECO:0007669"/>
    <property type="project" value="UniProtKB-UniPathway"/>
</dbReference>
<evidence type="ECO:0000256" key="1">
    <source>
        <dbReference type="ARBA" id="ARBA00003237"/>
    </source>
</evidence>